<dbReference type="AlphaFoldDB" id="A0A562D788"/>
<evidence type="ECO:0000313" key="1">
    <source>
        <dbReference type="EMBL" id="TWH05617.1"/>
    </source>
</evidence>
<evidence type="ECO:0000313" key="2">
    <source>
        <dbReference type="Proteomes" id="UP000321583"/>
    </source>
</evidence>
<organism evidence="1 2">
    <name type="scientific">Pseudoxanthomonas taiwanensis J19</name>
    <dbReference type="NCBI Taxonomy" id="935569"/>
    <lineage>
        <taxon>Bacteria</taxon>
        <taxon>Pseudomonadati</taxon>
        <taxon>Pseudomonadota</taxon>
        <taxon>Gammaproteobacteria</taxon>
        <taxon>Lysobacterales</taxon>
        <taxon>Lysobacteraceae</taxon>
        <taxon>Pseudoxanthomonas</taxon>
    </lineage>
</organism>
<keyword evidence="2" id="KW-1185">Reference proteome</keyword>
<proteinExistence type="predicted"/>
<gene>
    <name evidence="1" type="ORF">L613_005500000220</name>
</gene>
<dbReference type="EMBL" id="VLJS01000086">
    <property type="protein sequence ID" value="TWH05617.1"/>
    <property type="molecule type" value="Genomic_DNA"/>
</dbReference>
<sequence>MTTEHLRSLAADPQLMPYLLHETRKMAAESDSVTELRGALEALQLAKSNLAPSVRYFTPGGEAELLVDRTGLMAELEEAERMVTEAIARRSKGGAS</sequence>
<dbReference type="RefSeq" id="WP_125111765.1">
    <property type="nucleotide sequence ID" value="NZ_VLJS01000086.1"/>
</dbReference>
<reference evidence="1 2" key="1">
    <citation type="submission" date="2019-07" db="EMBL/GenBank/DDBJ databases">
        <title>Genome sequencing of lignin-degrading bacterial isolates.</title>
        <authorList>
            <person name="Gladden J."/>
        </authorList>
    </citation>
    <scope>NUCLEOTIDE SEQUENCE [LARGE SCALE GENOMIC DNA]</scope>
    <source>
        <strain evidence="1 2">J19</strain>
    </source>
</reference>
<dbReference type="Proteomes" id="UP000321583">
    <property type="component" value="Unassembled WGS sequence"/>
</dbReference>
<protein>
    <submittedName>
        <fullName evidence="1">Uncharacterized protein</fullName>
    </submittedName>
</protein>
<comment type="caution">
    <text evidence="1">The sequence shown here is derived from an EMBL/GenBank/DDBJ whole genome shotgun (WGS) entry which is preliminary data.</text>
</comment>
<name>A0A562D788_9GAMM</name>
<accession>A0A562D788</accession>